<dbReference type="PIRSF" id="PIRSF000332">
    <property type="entry name" value="FMO"/>
    <property type="match status" value="1"/>
</dbReference>
<comment type="similarity">
    <text evidence="1">Belongs to the FMO family.</text>
</comment>
<evidence type="ECO:0000313" key="8">
    <source>
        <dbReference type="Proteomes" id="UP000233276"/>
    </source>
</evidence>
<dbReference type="PRINTS" id="PR00370">
    <property type="entry name" value="FMOXYGENASE"/>
</dbReference>
<evidence type="ECO:0000256" key="3">
    <source>
        <dbReference type="ARBA" id="ARBA00022630"/>
    </source>
</evidence>
<protein>
    <submittedName>
        <fullName evidence="7">NAD(P)/FAD-dependent oxidoreductase</fullName>
    </submittedName>
</protein>
<evidence type="ECO:0000256" key="2">
    <source>
        <dbReference type="ARBA" id="ARBA00010139"/>
    </source>
</evidence>
<dbReference type="GO" id="GO:0050661">
    <property type="term" value="F:NADP binding"/>
    <property type="evidence" value="ECO:0007669"/>
    <property type="project" value="InterPro"/>
</dbReference>
<dbReference type="PANTHER" id="PTHR23023">
    <property type="entry name" value="DIMETHYLANILINE MONOOXYGENASE"/>
    <property type="match status" value="1"/>
</dbReference>
<dbReference type="InterPro" id="IPR036188">
    <property type="entry name" value="FAD/NAD-bd_sf"/>
</dbReference>
<evidence type="ECO:0000256" key="6">
    <source>
        <dbReference type="ARBA" id="ARBA00023002"/>
    </source>
</evidence>
<dbReference type="Gene3D" id="3.50.50.60">
    <property type="entry name" value="FAD/NAD(P)-binding domain"/>
    <property type="match status" value="1"/>
</dbReference>
<evidence type="ECO:0000313" key="7">
    <source>
        <dbReference type="EMBL" id="AUG30789.1"/>
    </source>
</evidence>
<dbReference type="KEGG" id="mhos:CXR34_15820"/>
<evidence type="ECO:0000256" key="4">
    <source>
        <dbReference type="ARBA" id="ARBA00022827"/>
    </source>
</evidence>
<keyword evidence="4" id="KW-0274">FAD</keyword>
<dbReference type="GO" id="GO:0004499">
    <property type="term" value="F:N,N-dimethylaniline monooxygenase activity"/>
    <property type="evidence" value="ECO:0007669"/>
    <property type="project" value="InterPro"/>
</dbReference>
<dbReference type="AlphaFoldDB" id="A0A134DEV0"/>
<dbReference type="EMBL" id="CP025299">
    <property type="protein sequence ID" value="AUG30789.1"/>
    <property type="molecule type" value="Genomic_DNA"/>
</dbReference>
<dbReference type="Proteomes" id="UP000233276">
    <property type="component" value="Chromosome"/>
</dbReference>
<dbReference type="InterPro" id="IPR020946">
    <property type="entry name" value="Flavin_mOase-like"/>
</dbReference>
<reference evidence="7 8" key="1">
    <citation type="submission" date="2017-12" db="EMBL/GenBank/DDBJ databases">
        <title>Isolation and characterization of estrogens degradatiion strain Microbacterium hominis SJTG1.</title>
        <authorList>
            <person name="Xiong W."/>
            <person name="Yin C."/>
            <person name="Zheng D."/>
            <person name="Liang R."/>
        </authorList>
    </citation>
    <scope>NUCLEOTIDE SEQUENCE [LARGE SCALE GENOMIC DNA]</scope>
    <source>
        <strain evidence="7 8">SJTG1</strain>
    </source>
</reference>
<keyword evidence="6" id="KW-0560">Oxidoreductase</keyword>
<keyword evidence="5" id="KW-0521">NADP</keyword>
<keyword evidence="3" id="KW-0285">Flavoprotein</keyword>
<accession>A0A134DEV0</accession>
<evidence type="ECO:0000256" key="5">
    <source>
        <dbReference type="ARBA" id="ARBA00022857"/>
    </source>
</evidence>
<proteinExistence type="inferred from homology"/>
<sequence>MTRYCVIGAGAAGMSAVVQLTRAGYQVDCFEKSDRVGGHWNTDYDALHLITSRDMTGFEGFPMPAEYPHFPRRDQVRDYLAAYAQEHGLFEKVVFGVEVVAVVPRATEGPVGSAGWTVTLSTGESRDYDGVFVANGHLWDQKVPAVGRDFTGTQVHSGSYRNTSDITGRRVLVVGAGNSGCDLAVDAAQHRFEVDIVMREGMFFQPKSYFGVPRQEIPWMGQFSPEEQDFIARMLAKVSIGEAKDYPGMPAPAAATLAEGRAVVNDLLLYWVQHGRVHIRPGIDRIEGTTVHFADGTAGEYDTILWATGFHVSLPFLDEALIERRSSVPLRFAGGIVPAGLEKLYFIGLTAPRGPQLPIYGEQTKIALRMLQLHETAPGGFAPIAEYLSRLQEPDDRIDIVRVTWLAQLADTERLLEAFALSRQEELSAAG</sequence>
<dbReference type="InterPro" id="IPR000960">
    <property type="entry name" value="Flavin_mOase"/>
</dbReference>
<name>A0A134DEV0_9MICO</name>
<dbReference type="SUPFAM" id="SSF51905">
    <property type="entry name" value="FAD/NAD(P)-binding domain"/>
    <property type="match status" value="2"/>
</dbReference>
<dbReference type="OrthoDB" id="9808049at2"/>
<organism evidence="7 8">
    <name type="scientific">Microbacterium hominis</name>
    <dbReference type="NCBI Taxonomy" id="162426"/>
    <lineage>
        <taxon>Bacteria</taxon>
        <taxon>Bacillati</taxon>
        <taxon>Actinomycetota</taxon>
        <taxon>Actinomycetes</taxon>
        <taxon>Micrococcales</taxon>
        <taxon>Microbacteriaceae</taxon>
        <taxon>Microbacterium</taxon>
    </lineage>
</organism>
<comment type="similarity">
    <text evidence="2">Belongs to the FAD-binding monooxygenase family.</text>
</comment>
<gene>
    <name evidence="7" type="ORF">CXR34_15820</name>
</gene>
<dbReference type="Pfam" id="PF00743">
    <property type="entry name" value="FMO-like"/>
    <property type="match status" value="1"/>
</dbReference>
<evidence type="ECO:0000256" key="1">
    <source>
        <dbReference type="ARBA" id="ARBA00009183"/>
    </source>
</evidence>
<dbReference type="RefSeq" id="WP_060960601.1">
    <property type="nucleotide sequence ID" value="NZ_CP025299.1"/>
</dbReference>
<dbReference type="GO" id="GO:0050660">
    <property type="term" value="F:flavin adenine dinucleotide binding"/>
    <property type="evidence" value="ECO:0007669"/>
    <property type="project" value="InterPro"/>
</dbReference>
<dbReference type="InterPro" id="IPR050346">
    <property type="entry name" value="FMO-like"/>
</dbReference>